<dbReference type="GeneID" id="3499774"/>
<sequence>MLLKMNFEDCRNNLEFFGGKTSPGKEENGSVNSLYSLKNVFKMMNTRDSTDSHTLVTELQETSPGVWETNILIPVNNSVDVHNSVTKGLKSIYKNGMKNLDFKAYMTGDTGGFRNKSISIENSDHVTPQPRGVFVPVFGPYGCNFPPDYRLVQSRLGPTYHCSYPNQINYHLEQQNGMIKPVKNFPLYINNQFLRPKGLARWDSVDKDNLNNWDPFNLNHNSQQNVNYGNVNRRVTPNFGRFTGKNGLEGVKREVLIYPH</sequence>
<dbReference type="EMBL" id="AAGK01000006">
    <property type="protein sequence ID" value="EAN30680.1"/>
    <property type="molecule type" value="Genomic_DNA"/>
</dbReference>
<proteinExistence type="predicted"/>
<reference evidence="1 2" key="1">
    <citation type="journal article" date="2005" name="Science">
        <title>Genome sequence of Theileria parva, a bovine pathogen that transforms lymphocytes.</title>
        <authorList>
            <person name="Gardner M.J."/>
            <person name="Bishop R."/>
            <person name="Shah T."/>
            <person name="de Villiers E.P."/>
            <person name="Carlton J.M."/>
            <person name="Hall N."/>
            <person name="Ren Q."/>
            <person name="Paulsen I.T."/>
            <person name="Pain A."/>
            <person name="Berriman M."/>
            <person name="Wilson R.J.M."/>
            <person name="Sato S."/>
            <person name="Ralph S.A."/>
            <person name="Mann D.J."/>
            <person name="Xiong Z."/>
            <person name="Shallom S.J."/>
            <person name="Weidman J."/>
            <person name="Jiang L."/>
            <person name="Lynn J."/>
            <person name="Weaver B."/>
            <person name="Shoaibi A."/>
            <person name="Domingo A.R."/>
            <person name="Wasawo D."/>
            <person name="Crabtree J."/>
            <person name="Wortman J.R."/>
            <person name="Haas B."/>
            <person name="Angiuoli S.V."/>
            <person name="Creasy T.H."/>
            <person name="Lu C."/>
            <person name="Suh B."/>
            <person name="Silva J.C."/>
            <person name="Utterback T.R."/>
            <person name="Feldblyum T.V."/>
            <person name="Pertea M."/>
            <person name="Allen J."/>
            <person name="Nierman W.C."/>
            <person name="Taracha E.L.N."/>
            <person name="Salzberg S.L."/>
            <person name="White O.R."/>
            <person name="Fitzhugh H.A."/>
            <person name="Morzaria S."/>
            <person name="Venter J.C."/>
            <person name="Fraser C.M."/>
            <person name="Nene V."/>
        </authorList>
    </citation>
    <scope>NUCLEOTIDE SEQUENCE [LARGE SCALE GENOMIC DNA]</scope>
    <source>
        <strain evidence="1 2">Muguga</strain>
    </source>
</reference>
<gene>
    <name evidence="1" type="ordered locus">TP03_0839</name>
</gene>
<accession>Q4MYK2</accession>
<organism evidence="1 2">
    <name type="scientific">Theileria parva</name>
    <name type="common">East coast fever infection agent</name>
    <dbReference type="NCBI Taxonomy" id="5875"/>
    <lineage>
        <taxon>Eukaryota</taxon>
        <taxon>Sar</taxon>
        <taxon>Alveolata</taxon>
        <taxon>Apicomplexa</taxon>
        <taxon>Aconoidasida</taxon>
        <taxon>Piroplasmida</taxon>
        <taxon>Theileriidae</taxon>
        <taxon>Theileria</taxon>
    </lineage>
</organism>
<evidence type="ECO:0000313" key="2">
    <source>
        <dbReference type="Proteomes" id="UP000001949"/>
    </source>
</evidence>
<dbReference type="OMA" id="GCNFPPD"/>
<comment type="caution">
    <text evidence="1">The sequence shown here is derived from an EMBL/GenBank/DDBJ whole genome shotgun (WGS) entry which is preliminary data.</text>
</comment>
<dbReference type="AlphaFoldDB" id="Q4MYK2"/>
<protein>
    <submittedName>
        <fullName evidence="1">Uncharacterized protein</fullName>
    </submittedName>
</protein>
<evidence type="ECO:0000313" key="1">
    <source>
        <dbReference type="EMBL" id="EAN30680.1"/>
    </source>
</evidence>
<keyword evidence="2" id="KW-1185">Reference proteome</keyword>
<dbReference type="KEGG" id="tpv:TP03_0839"/>
<dbReference type="Proteomes" id="UP000001949">
    <property type="component" value="Unassembled WGS sequence"/>
</dbReference>
<dbReference type="RefSeq" id="XP_762963.1">
    <property type="nucleotide sequence ID" value="XM_757870.1"/>
</dbReference>
<dbReference type="VEuPathDB" id="PiroplasmaDB:TpMuguga_03g00839"/>
<dbReference type="eggNOG" id="ENOG502TN5M">
    <property type="taxonomic scope" value="Eukaryota"/>
</dbReference>
<name>Q4MYK2_THEPA</name>
<dbReference type="InParanoid" id="Q4MYK2"/>